<evidence type="ECO:0000313" key="10">
    <source>
        <dbReference type="EMBL" id="EDV50534.1"/>
    </source>
</evidence>
<organism evidence="10 11">
    <name type="scientific">Drosophila erecta</name>
    <name type="common">Fruit fly</name>
    <dbReference type="NCBI Taxonomy" id="7220"/>
    <lineage>
        <taxon>Eukaryota</taxon>
        <taxon>Metazoa</taxon>
        <taxon>Ecdysozoa</taxon>
        <taxon>Arthropoda</taxon>
        <taxon>Hexapoda</taxon>
        <taxon>Insecta</taxon>
        <taxon>Pterygota</taxon>
        <taxon>Neoptera</taxon>
        <taxon>Endopterygota</taxon>
        <taxon>Diptera</taxon>
        <taxon>Brachycera</taxon>
        <taxon>Muscomorpha</taxon>
        <taxon>Ephydroidea</taxon>
        <taxon>Drosophilidae</taxon>
        <taxon>Drosophila</taxon>
        <taxon>Sophophora</taxon>
    </lineage>
</organism>
<feature type="compositionally biased region" description="Polar residues" evidence="8">
    <location>
        <begin position="1"/>
        <end position="17"/>
    </location>
</feature>
<evidence type="ECO:0000256" key="7">
    <source>
        <dbReference type="PIRSR" id="PIRSR608597-3"/>
    </source>
</evidence>
<dbReference type="GO" id="GO:0003796">
    <property type="term" value="F:lysozyme activity"/>
    <property type="evidence" value="ECO:0007669"/>
    <property type="project" value="UniProtKB-EC"/>
</dbReference>
<gene>
    <name evidence="10" type="primary">Dere\GG14400</name>
    <name evidence="10" type="synonym">dere_GLEANR_14573</name>
    <name evidence="10" type="synonym">GG14400</name>
    <name evidence="10" type="ORF">Dere_GG14400</name>
</gene>
<accession>B3NFJ2</accession>
<protein>
    <recommendedName>
        <fullName evidence="2">lysozyme</fullName>
        <ecNumber evidence="2">3.2.1.17</ecNumber>
    </recommendedName>
</protein>
<dbReference type="InterPro" id="IPR008597">
    <property type="entry name" value="Invert_lysozyme"/>
</dbReference>
<feature type="transmembrane region" description="Helical" evidence="9">
    <location>
        <begin position="58"/>
        <end position="79"/>
    </location>
</feature>
<dbReference type="Proteomes" id="UP000008711">
    <property type="component" value="Unassembled WGS sequence"/>
</dbReference>
<name>B3NFJ2_DROER</name>
<reference evidence="10 11" key="1">
    <citation type="journal article" date="2007" name="Nature">
        <title>Evolution of genes and genomes on the Drosophila phylogeny.</title>
        <authorList>
            <consortium name="Drosophila 12 Genomes Consortium"/>
            <person name="Clark A.G."/>
            <person name="Eisen M.B."/>
            <person name="Smith D.R."/>
            <person name="Bergman C.M."/>
            <person name="Oliver B."/>
            <person name="Markow T.A."/>
            <person name="Kaufman T.C."/>
            <person name="Kellis M."/>
            <person name="Gelbart W."/>
            <person name="Iyer V.N."/>
            <person name="Pollard D.A."/>
            <person name="Sackton T.B."/>
            <person name="Larracuente A.M."/>
            <person name="Singh N.D."/>
            <person name="Abad J.P."/>
            <person name="Abt D.N."/>
            <person name="Adryan B."/>
            <person name="Aguade M."/>
            <person name="Akashi H."/>
            <person name="Anderson W.W."/>
            <person name="Aquadro C.F."/>
            <person name="Ardell D.H."/>
            <person name="Arguello R."/>
            <person name="Artieri C.G."/>
            <person name="Barbash D.A."/>
            <person name="Barker D."/>
            <person name="Barsanti P."/>
            <person name="Batterham P."/>
            <person name="Batzoglou S."/>
            <person name="Begun D."/>
            <person name="Bhutkar A."/>
            <person name="Blanco E."/>
            <person name="Bosak S.A."/>
            <person name="Bradley R.K."/>
            <person name="Brand A.D."/>
            <person name="Brent M.R."/>
            <person name="Brooks A.N."/>
            <person name="Brown R.H."/>
            <person name="Butlin R.K."/>
            <person name="Caggese C."/>
            <person name="Calvi B.R."/>
            <person name="Bernardo de Carvalho A."/>
            <person name="Caspi A."/>
            <person name="Castrezana S."/>
            <person name="Celniker S.E."/>
            <person name="Chang J.L."/>
            <person name="Chapple C."/>
            <person name="Chatterji S."/>
            <person name="Chinwalla A."/>
            <person name="Civetta A."/>
            <person name="Clifton S.W."/>
            <person name="Comeron J.M."/>
            <person name="Costello J.C."/>
            <person name="Coyne J.A."/>
            <person name="Daub J."/>
            <person name="David R.G."/>
            <person name="Delcher A.L."/>
            <person name="Delehaunty K."/>
            <person name="Do C.B."/>
            <person name="Ebling H."/>
            <person name="Edwards K."/>
            <person name="Eickbush T."/>
            <person name="Evans J.D."/>
            <person name="Filipski A."/>
            <person name="Findeiss S."/>
            <person name="Freyhult E."/>
            <person name="Fulton L."/>
            <person name="Fulton R."/>
            <person name="Garcia A.C."/>
            <person name="Gardiner A."/>
            <person name="Garfield D.A."/>
            <person name="Garvin B.E."/>
            <person name="Gibson G."/>
            <person name="Gilbert D."/>
            <person name="Gnerre S."/>
            <person name="Godfrey J."/>
            <person name="Good R."/>
            <person name="Gotea V."/>
            <person name="Gravely B."/>
            <person name="Greenberg A.J."/>
            <person name="Griffiths-Jones S."/>
            <person name="Gross S."/>
            <person name="Guigo R."/>
            <person name="Gustafson E.A."/>
            <person name="Haerty W."/>
            <person name="Hahn M.W."/>
            <person name="Halligan D.L."/>
            <person name="Halpern A.L."/>
            <person name="Halter G.M."/>
            <person name="Han M.V."/>
            <person name="Heger A."/>
            <person name="Hillier L."/>
            <person name="Hinrichs A.S."/>
            <person name="Holmes I."/>
            <person name="Hoskins R.A."/>
            <person name="Hubisz M.J."/>
            <person name="Hultmark D."/>
            <person name="Huntley M.A."/>
            <person name="Jaffe D.B."/>
            <person name="Jagadeeshan S."/>
            <person name="Jeck W.R."/>
            <person name="Johnson J."/>
            <person name="Jones C.D."/>
            <person name="Jordan W.C."/>
            <person name="Karpen G.H."/>
            <person name="Kataoka E."/>
            <person name="Keightley P.D."/>
            <person name="Kheradpour P."/>
            <person name="Kirkness E.F."/>
            <person name="Koerich L.B."/>
            <person name="Kristiansen K."/>
            <person name="Kudrna D."/>
            <person name="Kulathinal R.J."/>
            <person name="Kumar S."/>
            <person name="Kwok R."/>
            <person name="Lander E."/>
            <person name="Langley C.H."/>
            <person name="Lapoint R."/>
            <person name="Lazzaro B.P."/>
            <person name="Lee S.J."/>
            <person name="Levesque L."/>
            <person name="Li R."/>
            <person name="Lin C.F."/>
            <person name="Lin M.F."/>
            <person name="Lindblad-Toh K."/>
            <person name="Llopart A."/>
            <person name="Long M."/>
            <person name="Low L."/>
            <person name="Lozovsky E."/>
            <person name="Lu J."/>
            <person name="Luo M."/>
            <person name="Machado C.A."/>
            <person name="Makalowski W."/>
            <person name="Marzo M."/>
            <person name="Matsuda M."/>
            <person name="Matzkin L."/>
            <person name="McAllister B."/>
            <person name="McBride C.S."/>
            <person name="McKernan B."/>
            <person name="McKernan K."/>
            <person name="Mendez-Lago M."/>
            <person name="Minx P."/>
            <person name="Mollenhauer M.U."/>
            <person name="Montooth K."/>
            <person name="Mount S.M."/>
            <person name="Mu X."/>
            <person name="Myers E."/>
            <person name="Negre B."/>
            <person name="Newfeld S."/>
            <person name="Nielsen R."/>
            <person name="Noor M.A."/>
            <person name="O'Grady P."/>
            <person name="Pachter L."/>
            <person name="Papaceit M."/>
            <person name="Parisi M.J."/>
            <person name="Parisi M."/>
            <person name="Parts L."/>
            <person name="Pedersen J.S."/>
            <person name="Pesole G."/>
            <person name="Phillippy A.M."/>
            <person name="Ponting C.P."/>
            <person name="Pop M."/>
            <person name="Porcelli D."/>
            <person name="Powell J.R."/>
            <person name="Prohaska S."/>
            <person name="Pruitt K."/>
            <person name="Puig M."/>
            <person name="Quesneville H."/>
            <person name="Ram K.R."/>
            <person name="Rand D."/>
            <person name="Rasmussen M.D."/>
            <person name="Reed L.K."/>
            <person name="Reenan R."/>
            <person name="Reily A."/>
            <person name="Remington K.A."/>
            <person name="Rieger T.T."/>
            <person name="Ritchie M.G."/>
            <person name="Robin C."/>
            <person name="Rogers Y.H."/>
            <person name="Rohde C."/>
            <person name="Rozas J."/>
            <person name="Rubenfield M.J."/>
            <person name="Ruiz A."/>
            <person name="Russo S."/>
            <person name="Salzberg S.L."/>
            <person name="Sanchez-Gracia A."/>
            <person name="Saranga D.J."/>
            <person name="Sato H."/>
            <person name="Schaeffer S.W."/>
            <person name="Schatz M.C."/>
            <person name="Schlenke T."/>
            <person name="Schwartz R."/>
            <person name="Segarra C."/>
            <person name="Singh R.S."/>
            <person name="Sirot L."/>
            <person name="Sirota M."/>
            <person name="Sisneros N.B."/>
            <person name="Smith C.D."/>
            <person name="Smith T.F."/>
            <person name="Spieth J."/>
            <person name="Stage D.E."/>
            <person name="Stark A."/>
            <person name="Stephan W."/>
            <person name="Strausberg R.L."/>
            <person name="Strempel S."/>
            <person name="Sturgill D."/>
            <person name="Sutton G."/>
            <person name="Sutton G.G."/>
            <person name="Tao W."/>
            <person name="Teichmann S."/>
            <person name="Tobari Y.N."/>
            <person name="Tomimura Y."/>
            <person name="Tsolas J.M."/>
            <person name="Valente V.L."/>
            <person name="Venter E."/>
            <person name="Venter J.C."/>
            <person name="Vicario S."/>
            <person name="Vieira F.G."/>
            <person name="Vilella A.J."/>
            <person name="Villasante A."/>
            <person name="Walenz B."/>
            <person name="Wang J."/>
            <person name="Wasserman M."/>
            <person name="Watts T."/>
            <person name="Wilson D."/>
            <person name="Wilson R.K."/>
            <person name="Wing R.A."/>
            <person name="Wolfner M.F."/>
            <person name="Wong A."/>
            <person name="Wong G.K."/>
            <person name="Wu C.I."/>
            <person name="Wu G."/>
            <person name="Yamamoto D."/>
            <person name="Yang H.P."/>
            <person name="Yang S.P."/>
            <person name="Yorke J.A."/>
            <person name="Yoshida K."/>
            <person name="Zdobnov E."/>
            <person name="Zhang P."/>
            <person name="Zhang Y."/>
            <person name="Zimin A.V."/>
            <person name="Baldwin J."/>
            <person name="Abdouelleil A."/>
            <person name="Abdulkadir J."/>
            <person name="Abebe A."/>
            <person name="Abera B."/>
            <person name="Abreu J."/>
            <person name="Acer S.C."/>
            <person name="Aftuck L."/>
            <person name="Alexander A."/>
            <person name="An P."/>
            <person name="Anderson E."/>
            <person name="Anderson S."/>
            <person name="Arachi H."/>
            <person name="Azer M."/>
            <person name="Bachantsang P."/>
            <person name="Barry A."/>
            <person name="Bayul T."/>
            <person name="Berlin A."/>
            <person name="Bessette D."/>
            <person name="Bloom T."/>
            <person name="Blye J."/>
            <person name="Boguslavskiy L."/>
            <person name="Bonnet C."/>
            <person name="Boukhgalter B."/>
            <person name="Bourzgui I."/>
            <person name="Brown A."/>
            <person name="Cahill P."/>
            <person name="Channer S."/>
            <person name="Cheshatsang Y."/>
            <person name="Chuda L."/>
            <person name="Citroen M."/>
            <person name="Collymore A."/>
            <person name="Cooke P."/>
            <person name="Costello M."/>
            <person name="D'Aco K."/>
            <person name="Daza R."/>
            <person name="De Haan G."/>
            <person name="DeGray S."/>
            <person name="DeMaso C."/>
            <person name="Dhargay N."/>
            <person name="Dooley K."/>
            <person name="Dooley E."/>
            <person name="Doricent M."/>
            <person name="Dorje P."/>
            <person name="Dorjee K."/>
            <person name="Dupes A."/>
            <person name="Elong R."/>
            <person name="Falk J."/>
            <person name="Farina A."/>
            <person name="Faro S."/>
            <person name="Ferguson D."/>
            <person name="Fisher S."/>
            <person name="Foley C.D."/>
            <person name="Franke A."/>
            <person name="Friedrich D."/>
            <person name="Gadbois L."/>
            <person name="Gearin G."/>
            <person name="Gearin C.R."/>
            <person name="Giannoukos G."/>
            <person name="Goode T."/>
            <person name="Graham J."/>
            <person name="Grandbois E."/>
            <person name="Grewal S."/>
            <person name="Gyaltsen K."/>
            <person name="Hafez N."/>
            <person name="Hagos B."/>
            <person name="Hall J."/>
            <person name="Henson C."/>
            <person name="Hollinger A."/>
            <person name="Honan T."/>
            <person name="Huard M.D."/>
            <person name="Hughes L."/>
            <person name="Hurhula B."/>
            <person name="Husby M.E."/>
            <person name="Kamat A."/>
            <person name="Kanga B."/>
            <person name="Kashin S."/>
            <person name="Khazanovich D."/>
            <person name="Kisner P."/>
            <person name="Lance K."/>
            <person name="Lara M."/>
            <person name="Lee W."/>
            <person name="Lennon N."/>
            <person name="Letendre F."/>
            <person name="LeVine R."/>
            <person name="Lipovsky A."/>
            <person name="Liu X."/>
            <person name="Liu J."/>
            <person name="Liu S."/>
            <person name="Lokyitsang T."/>
            <person name="Lokyitsang Y."/>
            <person name="Lubonja R."/>
            <person name="Lui A."/>
            <person name="MacDonald P."/>
            <person name="Magnisalis V."/>
            <person name="Maru K."/>
            <person name="Matthews C."/>
            <person name="McCusker W."/>
            <person name="McDonough S."/>
            <person name="Mehta T."/>
            <person name="Meldrim J."/>
            <person name="Meneus L."/>
            <person name="Mihai O."/>
            <person name="Mihalev A."/>
            <person name="Mihova T."/>
            <person name="Mittelman R."/>
            <person name="Mlenga V."/>
            <person name="Montmayeur A."/>
            <person name="Mulrain L."/>
            <person name="Navidi A."/>
            <person name="Naylor J."/>
            <person name="Negash T."/>
            <person name="Nguyen T."/>
            <person name="Nguyen N."/>
            <person name="Nicol R."/>
            <person name="Norbu C."/>
            <person name="Norbu N."/>
            <person name="Novod N."/>
            <person name="O'Neill B."/>
            <person name="Osman S."/>
            <person name="Markiewicz E."/>
            <person name="Oyono O.L."/>
            <person name="Patti C."/>
            <person name="Phunkhang P."/>
            <person name="Pierre F."/>
            <person name="Priest M."/>
            <person name="Raghuraman S."/>
            <person name="Rege F."/>
            <person name="Reyes R."/>
            <person name="Rise C."/>
            <person name="Rogov P."/>
            <person name="Ross K."/>
            <person name="Ryan E."/>
            <person name="Settipalli S."/>
            <person name="Shea T."/>
            <person name="Sherpa N."/>
            <person name="Shi L."/>
            <person name="Shih D."/>
            <person name="Sparrow T."/>
            <person name="Spaulding J."/>
            <person name="Stalker J."/>
            <person name="Stange-Thomann N."/>
            <person name="Stavropoulos S."/>
            <person name="Stone C."/>
            <person name="Strader C."/>
            <person name="Tesfaye S."/>
            <person name="Thomson T."/>
            <person name="Thoulutsang Y."/>
            <person name="Thoulutsang D."/>
            <person name="Topham K."/>
            <person name="Topping I."/>
            <person name="Tsamla T."/>
            <person name="Vassiliev H."/>
            <person name="Vo A."/>
            <person name="Wangchuk T."/>
            <person name="Wangdi T."/>
            <person name="Weiand M."/>
            <person name="Wilkinson J."/>
            <person name="Wilson A."/>
            <person name="Yadav S."/>
            <person name="Young G."/>
            <person name="Yu Q."/>
            <person name="Zembek L."/>
            <person name="Zhong D."/>
            <person name="Zimmer A."/>
            <person name="Zwirko Z."/>
            <person name="Jaffe D.B."/>
            <person name="Alvarez P."/>
            <person name="Brockman W."/>
            <person name="Butler J."/>
            <person name="Chin C."/>
            <person name="Gnerre S."/>
            <person name="Grabherr M."/>
            <person name="Kleber M."/>
            <person name="Mauceli E."/>
            <person name="MacCallum I."/>
        </authorList>
    </citation>
    <scope>NUCLEOTIDE SEQUENCE [LARGE SCALE GENOMIC DNA]</scope>
    <source>
        <strain evidence="10 11">TSC#14021-0224.01</strain>
    </source>
</reference>
<dbReference type="Gene3D" id="1.10.530.10">
    <property type="match status" value="1"/>
</dbReference>
<feature type="disulfide bond" evidence="7">
    <location>
        <begin position="139"/>
        <end position="226"/>
    </location>
</feature>
<dbReference type="OMA" id="IECRDHV"/>
<dbReference type="OrthoDB" id="6337871at2759"/>
<dbReference type="PROSITE" id="PS51909">
    <property type="entry name" value="LYSOZYME_I"/>
    <property type="match status" value="1"/>
</dbReference>
<evidence type="ECO:0000256" key="6">
    <source>
        <dbReference type="ARBA" id="ARBA00023295"/>
    </source>
</evidence>
<dbReference type="PhylomeDB" id="B3NFJ2"/>
<reference evidence="10 11" key="2">
    <citation type="journal article" date="2008" name="Bioinformatics">
        <title>Assembly reconciliation.</title>
        <authorList>
            <person name="Zimin A.V."/>
            <person name="Smith D.R."/>
            <person name="Sutton G."/>
            <person name="Yorke J.A."/>
        </authorList>
    </citation>
    <scope>NUCLEOTIDE SEQUENCE [LARGE SCALE GENOMIC DNA]</scope>
    <source>
        <strain evidence="10 11">TSC#14021-0224.01</strain>
    </source>
</reference>
<dbReference type="EC" id="3.2.1.17" evidence="2"/>
<feature type="disulfide bond" evidence="7">
    <location>
        <begin position="155"/>
        <end position="165"/>
    </location>
</feature>
<keyword evidence="4" id="KW-0081">Bacteriolytic enzyme</keyword>
<keyword evidence="7" id="KW-1015">Disulfide bond</keyword>
<keyword evidence="9" id="KW-0472">Membrane</keyword>
<evidence type="ECO:0000256" key="1">
    <source>
        <dbReference type="ARBA" id="ARBA00000632"/>
    </source>
</evidence>
<comment type="catalytic activity">
    <reaction evidence="1">
        <text>Hydrolysis of (1-&gt;4)-beta-linkages between N-acetylmuramic acid and N-acetyl-D-glucosamine residues in a peptidoglycan and between N-acetyl-D-glucosamine residues in chitodextrins.</text>
        <dbReference type="EC" id="3.2.1.17"/>
    </reaction>
</comment>
<evidence type="ECO:0000256" key="4">
    <source>
        <dbReference type="ARBA" id="ARBA00022638"/>
    </source>
</evidence>
<keyword evidence="9" id="KW-1133">Transmembrane helix</keyword>
<keyword evidence="5 10" id="KW-0378">Hydrolase</keyword>
<dbReference type="CDD" id="cd16890">
    <property type="entry name" value="lyz_i"/>
    <property type="match status" value="1"/>
</dbReference>
<evidence type="ECO:0000256" key="5">
    <source>
        <dbReference type="ARBA" id="ARBA00022801"/>
    </source>
</evidence>
<keyword evidence="6 10" id="KW-0326">Glycosidase</keyword>
<evidence type="ECO:0000256" key="3">
    <source>
        <dbReference type="ARBA" id="ARBA00022529"/>
    </source>
</evidence>
<keyword evidence="3" id="KW-0929">Antimicrobial</keyword>
<feature type="region of interest" description="Disordered" evidence="8">
    <location>
        <begin position="1"/>
        <end position="23"/>
    </location>
</feature>
<proteinExistence type="predicted"/>
<evidence type="ECO:0000313" key="11">
    <source>
        <dbReference type="Proteomes" id="UP000008711"/>
    </source>
</evidence>
<dbReference type="eggNOG" id="ENOG502SAEY">
    <property type="taxonomic scope" value="Eukaryota"/>
</dbReference>
<feature type="disulfide bond" evidence="7">
    <location>
        <begin position="195"/>
        <end position="201"/>
    </location>
</feature>
<evidence type="ECO:0000256" key="8">
    <source>
        <dbReference type="SAM" id="MobiDB-lite"/>
    </source>
</evidence>
<dbReference type="FunFam" id="1.10.530.10:FF:000037">
    <property type="entry name" value="Uncharacterized protein, isoform C"/>
    <property type="match status" value="1"/>
</dbReference>
<evidence type="ECO:0000256" key="2">
    <source>
        <dbReference type="ARBA" id="ARBA00012732"/>
    </source>
</evidence>
<dbReference type="MEROPS" id="S81.001"/>
<evidence type="ECO:0000256" key="9">
    <source>
        <dbReference type="SAM" id="Phobius"/>
    </source>
</evidence>
<keyword evidence="11" id="KW-1185">Reference proteome</keyword>
<dbReference type="KEGG" id="der:6543873"/>
<dbReference type="GO" id="GO:0031640">
    <property type="term" value="P:killing of cells of another organism"/>
    <property type="evidence" value="ECO:0007669"/>
    <property type="project" value="UniProtKB-KW"/>
</dbReference>
<dbReference type="GO" id="GO:0042742">
    <property type="term" value="P:defense response to bacterium"/>
    <property type="evidence" value="ECO:0007669"/>
    <property type="project" value="UniProtKB-KW"/>
</dbReference>
<dbReference type="Pfam" id="PF05497">
    <property type="entry name" value="Destabilase"/>
    <property type="match status" value="1"/>
</dbReference>
<dbReference type="EMBL" id="CH954178">
    <property type="protein sequence ID" value="EDV50534.1"/>
    <property type="molecule type" value="Genomic_DNA"/>
</dbReference>
<dbReference type="AlphaFoldDB" id="B3NFJ2"/>
<dbReference type="PANTHER" id="PTHR11195">
    <property type="entry name" value="DESTABILASE-RELATED"/>
    <property type="match status" value="1"/>
</dbReference>
<dbReference type="HOGENOM" id="CLU_092932_0_0_1"/>
<keyword evidence="9" id="KW-0812">Transmembrane</keyword>
<sequence length="264" mass="29367">MEPTSSSSVAELAQNSGDVELDEDKLAEHQEYAEALSMSGESRKRKRWTRRSCCTRQILSAGAIFIALLLIIGAIYMHLRQKHHLGRLHIILKDRDRVEVLDENFPVATAAAVAAQTPTITTFQPPPSSTSCPEPSAKCLACMATTATDNIPAICRNRGRPEEPCGIYRISHVYWQDALQIIDPDDSLAQDYGRCVVDDQCAERIVRSYVQRYGGKDCSGDGRIECQDHVRLHMRGPGGCHRQEPLGSLAERRLEKCLKYSGIT</sequence>
<dbReference type="PANTHER" id="PTHR11195:SF22">
    <property type="entry name" value="LYSOZYME"/>
    <property type="match status" value="1"/>
</dbReference>